<evidence type="ECO:0000313" key="2">
    <source>
        <dbReference type="EMBL" id="KAK4506205.1"/>
    </source>
</evidence>
<accession>A0ABR0EYR2</accession>
<gene>
    <name evidence="2" type="ORF">PRZ48_004170</name>
</gene>
<dbReference type="Proteomes" id="UP001305779">
    <property type="component" value="Unassembled WGS sequence"/>
</dbReference>
<proteinExistence type="predicted"/>
<sequence length="260" mass="29611">MVDIEHSHTKPDTIILKCDEWDFAILRARVEPHGTFLAYFDSLHQDNWGRRWINEPPNVVDCLLQYLLRSDYSLSKIVWPEYDADERRKEEGNDNKDRLGQVESNGLQEGGEERDGEEGQGDQMDVDEGNEGPDYDLGELSIEDALEIHVELFILGRRHNCSGLCDKASTKFNQILNKENWTIDEVMPALRNIWANWVVTATLRKIVCSWLILRAGELTSNQTFLFEAHGPWPTLLIELVDVMSERLRGAGLTGGSGAIE</sequence>
<feature type="region of interest" description="Disordered" evidence="1">
    <location>
        <begin position="86"/>
        <end position="134"/>
    </location>
</feature>
<organism evidence="2 3">
    <name type="scientific">Zasmidium cellare</name>
    <name type="common">Wine cellar mold</name>
    <name type="synonym">Racodium cellare</name>
    <dbReference type="NCBI Taxonomy" id="395010"/>
    <lineage>
        <taxon>Eukaryota</taxon>
        <taxon>Fungi</taxon>
        <taxon>Dikarya</taxon>
        <taxon>Ascomycota</taxon>
        <taxon>Pezizomycotina</taxon>
        <taxon>Dothideomycetes</taxon>
        <taxon>Dothideomycetidae</taxon>
        <taxon>Mycosphaerellales</taxon>
        <taxon>Mycosphaerellaceae</taxon>
        <taxon>Zasmidium</taxon>
    </lineage>
</organism>
<keyword evidence="3" id="KW-1185">Reference proteome</keyword>
<comment type="caution">
    <text evidence="2">The sequence shown here is derived from an EMBL/GenBank/DDBJ whole genome shotgun (WGS) entry which is preliminary data.</text>
</comment>
<reference evidence="2 3" key="1">
    <citation type="journal article" date="2023" name="G3 (Bethesda)">
        <title>A chromosome-level genome assembly of Zasmidium syzygii isolated from banana leaves.</title>
        <authorList>
            <person name="van Westerhoven A.C."/>
            <person name="Mehrabi R."/>
            <person name="Talebi R."/>
            <person name="Steentjes M.B.F."/>
            <person name="Corcolon B."/>
            <person name="Chong P.A."/>
            <person name="Kema G.H.J."/>
            <person name="Seidl M.F."/>
        </authorList>
    </citation>
    <scope>NUCLEOTIDE SEQUENCE [LARGE SCALE GENOMIC DNA]</scope>
    <source>
        <strain evidence="2 3">P124</strain>
    </source>
</reference>
<dbReference type="EMBL" id="JAXOVC010000002">
    <property type="protein sequence ID" value="KAK4506205.1"/>
    <property type="molecule type" value="Genomic_DNA"/>
</dbReference>
<name>A0ABR0EYR2_ZASCE</name>
<evidence type="ECO:0000313" key="3">
    <source>
        <dbReference type="Proteomes" id="UP001305779"/>
    </source>
</evidence>
<protein>
    <submittedName>
        <fullName evidence="2">Uncharacterized protein</fullName>
    </submittedName>
</protein>
<evidence type="ECO:0000256" key="1">
    <source>
        <dbReference type="SAM" id="MobiDB-lite"/>
    </source>
</evidence>
<feature type="compositionally biased region" description="Basic and acidic residues" evidence="1">
    <location>
        <begin position="86"/>
        <end position="100"/>
    </location>
</feature>
<feature type="compositionally biased region" description="Acidic residues" evidence="1">
    <location>
        <begin position="110"/>
        <end position="134"/>
    </location>
</feature>